<comment type="similarity">
    <text evidence="1">Belongs to the 'phage' integrase family.</text>
</comment>
<evidence type="ECO:0000256" key="4">
    <source>
        <dbReference type="ARBA" id="ARBA00023172"/>
    </source>
</evidence>
<keyword evidence="4" id="KW-0233">DNA recombination</keyword>
<dbReference type="Pfam" id="PF00589">
    <property type="entry name" value="Phage_integrase"/>
    <property type="match status" value="1"/>
</dbReference>
<dbReference type="GO" id="GO:0015074">
    <property type="term" value="P:DNA integration"/>
    <property type="evidence" value="ECO:0007669"/>
    <property type="project" value="UniProtKB-KW"/>
</dbReference>
<name>B0TQV5_SHEHH</name>
<evidence type="ECO:0000313" key="6">
    <source>
        <dbReference type="EMBL" id="ABZ76350.1"/>
    </source>
</evidence>
<sequence length="358" mass="41205">MFQYRYRFEGKGRRYDLGSYPNLSLSDARACVPELKGITESGMDVKSVKASQKVGKKTVLKPKLEDCMDLFLDKYVTSLRESTQRFYRYTLNKYIPNAFEQPVEDITRKEWYAYFDGVEESSTPHMANSLIKKLKTCLNFCKERDLISDHSLNEIRTKSVGSASNTGDRTPSVVEIKAILEEFGRSKSYPTTVNVVRMIVLTGARCGEVRCMQSKDINFDTGIWTVPKEKSKTNTRILRPLGLKALELVKWQVKTFGGFSDYVFPSASYKNEIGPATINKMCRTIVKRMDIERWSVHDFRRSLSTLLTEDGVPLHITEKMLGHKLGGILSVYNKSEYIEDQRKAYKVWEEMINVDFVY</sequence>
<organism evidence="6 7">
    <name type="scientific">Shewanella halifaxensis (strain HAW-EB4)</name>
    <dbReference type="NCBI Taxonomy" id="458817"/>
    <lineage>
        <taxon>Bacteria</taxon>
        <taxon>Pseudomonadati</taxon>
        <taxon>Pseudomonadota</taxon>
        <taxon>Gammaproteobacteria</taxon>
        <taxon>Alteromonadales</taxon>
        <taxon>Shewanellaceae</taxon>
        <taxon>Shewanella</taxon>
    </lineage>
</organism>
<evidence type="ECO:0000256" key="2">
    <source>
        <dbReference type="ARBA" id="ARBA00022908"/>
    </source>
</evidence>
<dbReference type="InterPro" id="IPR011010">
    <property type="entry name" value="DNA_brk_join_enz"/>
</dbReference>
<dbReference type="InterPro" id="IPR050808">
    <property type="entry name" value="Phage_Integrase"/>
</dbReference>
<dbReference type="Proteomes" id="UP000001317">
    <property type="component" value="Chromosome"/>
</dbReference>
<evidence type="ECO:0000259" key="5">
    <source>
        <dbReference type="PROSITE" id="PS51898"/>
    </source>
</evidence>
<gene>
    <name evidence="6" type="ordered locus">Shal_1785</name>
</gene>
<keyword evidence="2" id="KW-0229">DNA integration</keyword>
<dbReference type="HOGENOM" id="CLU_027562_0_4_6"/>
<dbReference type="Gene3D" id="3.30.160.390">
    <property type="entry name" value="Integrase, DNA-binding domain"/>
    <property type="match status" value="1"/>
</dbReference>
<dbReference type="eggNOG" id="COG0582">
    <property type="taxonomic scope" value="Bacteria"/>
</dbReference>
<dbReference type="InterPro" id="IPR038488">
    <property type="entry name" value="Integrase_DNA-bd_sf"/>
</dbReference>
<dbReference type="SUPFAM" id="SSF56349">
    <property type="entry name" value="DNA breaking-rejoining enzymes"/>
    <property type="match status" value="1"/>
</dbReference>
<dbReference type="AlphaFoldDB" id="B0TQV5"/>
<dbReference type="GO" id="GO:0006310">
    <property type="term" value="P:DNA recombination"/>
    <property type="evidence" value="ECO:0007669"/>
    <property type="project" value="UniProtKB-KW"/>
</dbReference>
<dbReference type="KEGG" id="shl:Shal_1785"/>
<feature type="domain" description="Tyr recombinase" evidence="5">
    <location>
        <begin position="164"/>
        <end position="346"/>
    </location>
</feature>
<dbReference type="InterPro" id="IPR002104">
    <property type="entry name" value="Integrase_catalytic"/>
</dbReference>
<accession>B0TQV5</accession>
<evidence type="ECO:0000313" key="7">
    <source>
        <dbReference type="Proteomes" id="UP000001317"/>
    </source>
</evidence>
<keyword evidence="3" id="KW-0238">DNA-binding</keyword>
<dbReference type="PANTHER" id="PTHR30629">
    <property type="entry name" value="PROPHAGE INTEGRASE"/>
    <property type="match status" value="1"/>
</dbReference>
<reference evidence="6" key="1">
    <citation type="submission" date="2008-01" db="EMBL/GenBank/DDBJ databases">
        <title>Complete sequence of Shewanella halifaxensis HAW-EB4.</title>
        <authorList>
            <consortium name="US DOE Joint Genome Institute"/>
            <person name="Copeland A."/>
            <person name="Lucas S."/>
            <person name="Lapidus A."/>
            <person name="Glavina del Rio T."/>
            <person name="Dalin E."/>
            <person name="Tice H."/>
            <person name="Bruce D."/>
            <person name="Goodwin L."/>
            <person name="Pitluck S."/>
            <person name="Sims D."/>
            <person name="Brettin T."/>
            <person name="Detter J.C."/>
            <person name="Han C."/>
            <person name="Kuske C.R."/>
            <person name="Schmutz J."/>
            <person name="Larimer F."/>
            <person name="Land M."/>
            <person name="Hauser L."/>
            <person name="Kyrpides N."/>
            <person name="Kim E."/>
            <person name="Zhao J.-S."/>
            <person name="Richardson P."/>
        </authorList>
    </citation>
    <scope>NUCLEOTIDE SEQUENCE [LARGE SCALE GENOMIC DNA]</scope>
    <source>
        <strain evidence="6">HAW-EB4</strain>
    </source>
</reference>
<dbReference type="InterPro" id="IPR025166">
    <property type="entry name" value="Integrase_DNA_bind_dom"/>
</dbReference>
<dbReference type="InterPro" id="IPR010998">
    <property type="entry name" value="Integrase_recombinase_N"/>
</dbReference>
<dbReference type="Gene3D" id="1.10.443.10">
    <property type="entry name" value="Intergrase catalytic core"/>
    <property type="match status" value="1"/>
</dbReference>
<dbReference type="Gene3D" id="1.10.150.130">
    <property type="match status" value="1"/>
</dbReference>
<dbReference type="Pfam" id="PF13356">
    <property type="entry name" value="Arm-DNA-bind_3"/>
    <property type="match status" value="1"/>
</dbReference>
<dbReference type="CDD" id="cd00801">
    <property type="entry name" value="INT_P4_C"/>
    <property type="match status" value="1"/>
</dbReference>
<dbReference type="InterPro" id="IPR013762">
    <property type="entry name" value="Integrase-like_cat_sf"/>
</dbReference>
<dbReference type="STRING" id="458817.Shal_1785"/>
<dbReference type="PANTHER" id="PTHR30629:SF2">
    <property type="entry name" value="PROPHAGE INTEGRASE INTS-RELATED"/>
    <property type="match status" value="1"/>
</dbReference>
<keyword evidence="7" id="KW-1185">Reference proteome</keyword>
<dbReference type="EMBL" id="CP000931">
    <property type="protein sequence ID" value="ABZ76350.1"/>
    <property type="molecule type" value="Genomic_DNA"/>
</dbReference>
<proteinExistence type="inferred from homology"/>
<evidence type="ECO:0000256" key="3">
    <source>
        <dbReference type="ARBA" id="ARBA00023125"/>
    </source>
</evidence>
<dbReference type="GO" id="GO:0003677">
    <property type="term" value="F:DNA binding"/>
    <property type="evidence" value="ECO:0007669"/>
    <property type="project" value="UniProtKB-KW"/>
</dbReference>
<evidence type="ECO:0000256" key="1">
    <source>
        <dbReference type="ARBA" id="ARBA00008857"/>
    </source>
</evidence>
<protein>
    <submittedName>
        <fullName evidence="6">Integrase family protein</fullName>
    </submittedName>
</protein>
<dbReference type="PROSITE" id="PS51898">
    <property type="entry name" value="TYR_RECOMBINASE"/>
    <property type="match status" value="1"/>
</dbReference>